<name>A0A8S8XBT6_9PROT</name>
<accession>A0A8S8XBT6</accession>
<protein>
    <recommendedName>
        <fullName evidence="4">Periplasmic heavy metal sensor</fullName>
    </recommendedName>
</protein>
<gene>
    <name evidence="2" type="ORF">TMPK1_31500</name>
</gene>
<comment type="caution">
    <text evidence="2">The sequence shown here is derived from an EMBL/GenBank/DDBJ whole genome shotgun (WGS) entry which is preliminary data.</text>
</comment>
<evidence type="ECO:0000256" key="1">
    <source>
        <dbReference type="SAM" id="SignalP"/>
    </source>
</evidence>
<evidence type="ECO:0008006" key="4">
    <source>
        <dbReference type="Google" id="ProtNLM"/>
    </source>
</evidence>
<evidence type="ECO:0000313" key="3">
    <source>
        <dbReference type="Proteomes" id="UP000681075"/>
    </source>
</evidence>
<proteinExistence type="predicted"/>
<feature type="signal peptide" evidence="1">
    <location>
        <begin position="1"/>
        <end position="27"/>
    </location>
</feature>
<evidence type="ECO:0000313" key="2">
    <source>
        <dbReference type="EMBL" id="GIL40913.1"/>
    </source>
</evidence>
<dbReference type="Proteomes" id="UP000681075">
    <property type="component" value="Unassembled WGS sequence"/>
</dbReference>
<feature type="chain" id="PRO_5035893571" description="Periplasmic heavy metal sensor" evidence="1">
    <location>
        <begin position="28"/>
        <end position="133"/>
    </location>
</feature>
<sequence length="133" mass="15930">MPDMQNWKRLFALGLFFLPMATTAALAQEPWRDRGPDRAYDRGYERPYFDTRGWVERFDRRLNEISARLDQAKMNRDLSPREARSLTIQRDRLAGMERQALADRYVTAGERERLDNELRALAQRLRLEINDRW</sequence>
<keyword evidence="1" id="KW-0732">Signal</keyword>
<keyword evidence="3" id="KW-1185">Reference proteome</keyword>
<organism evidence="2 3">
    <name type="scientific">Roseiterribacter gracilis</name>
    <dbReference type="NCBI Taxonomy" id="2812848"/>
    <lineage>
        <taxon>Bacteria</taxon>
        <taxon>Pseudomonadati</taxon>
        <taxon>Pseudomonadota</taxon>
        <taxon>Alphaproteobacteria</taxon>
        <taxon>Rhodospirillales</taxon>
        <taxon>Roseiterribacteraceae</taxon>
        <taxon>Roseiterribacter</taxon>
    </lineage>
</organism>
<dbReference type="EMBL" id="BOPV01000001">
    <property type="protein sequence ID" value="GIL40913.1"/>
    <property type="molecule type" value="Genomic_DNA"/>
</dbReference>
<reference evidence="2" key="1">
    <citation type="submission" date="2021-02" db="EMBL/GenBank/DDBJ databases">
        <title>Genome sequence of Rhodospirillales sp. strain TMPK1 isolated from soil.</title>
        <authorList>
            <person name="Nakai R."/>
            <person name="Kusada H."/>
            <person name="Tamaki H."/>
        </authorList>
    </citation>
    <scope>NUCLEOTIDE SEQUENCE</scope>
    <source>
        <strain evidence="2">TMPK1</strain>
    </source>
</reference>
<dbReference type="AlphaFoldDB" id="A0A8S8XBT6"/>